<evidence type="ECO:0000256" key="4">
    <source>
        <dbReference type="ARBA" id="ARBA00022989"/>
    </source>
</evidence>
<feature type="region of interest" description="Disordered" evidence="6">
    <location>
        <begin position="466"/>
        <end position="562"/>
    </location>
</feature>
<evidence type="ECO:0000256" key="1">
    <source>
        <dbReference type="ARBA" id="ARBA00004141"/>
    </source>
</evidence>
<organism evidence="9 10">
    <name type="scientific">Pinctada imbricata</name>
    <name type="common">Atlantic pearl-oyster</name>
    <name type="synonym">Pinctada martensii</name>
    <dbReference type="NCBI Taxonomy" id="66713"/>
    <lineage>
        <taxon>Eukaryota</taxon>
        <taxon>Metazoa</taxon>
        <taxon>Spiralia</taxon>
        <taxon>Lophotrochozoa</taxon>
        <taxon>Mollusca</taxon>
        <taxon>Bivalvia</taxon>
        <taxon>Autobranchia</taxon>
        <taxon>Pteriomorphia</taxon>
        <taxon>Pterioida</taxon>
        <taxon>Pterioidea</taxon>
        <taxon>Pteriidae</taxon>
        <taxon>Pinctada</taxon>
    </lineage>
</organism>
<feature type="transmembrane region" description="Helical" evidence="7">
    <location>
        <begin position="210"/>
        <end position="232"/>
    </location>
</feature>
<dbReference type="InterPro" id="IPR005821">
    <property type="entry name" value="Ion_trans_dom"/>
</dbReference>
<evidence type="ECO:0000256" key="7">
    <source>
        <dbReference type="SAM" id="Phobius"/>
    </source>
</evidence>
<proteinExistence type="predicted"/>
<dbReference type="InterPro" id="IPR024862">
    <property type="entry name" value="TRPV"/>
</dbReference>
<feature type="transmembrane region" description="Helical" evidence="7">
    <location>
        <begin position="103"/>
        <end position="125"/>
    </location>
</feature>
<keyword evidence="5 7" id="KW-0472">Membrane</keyword>
<comment type="subcellular location">
    <subcellularLocation>
        <location evidence="1">Membrane</location>
        <topology evidence="1">Multi-pass membrane protein</topology>
    </subcellularLocation>
</comment>
<accession>A0AA88YEU6</accession>
<feature type="transmembrane region" description="Helical" evidence="7">
    <location>
        <begin position="146"/>
        <end position="164"/>
    </location>
</feature>
<dbReference type="PANTHER" id="PTHR10582:SF2">
    <property type="entry name" value="INACTIVE"/>
    <property type="match status" value="1"/>
</dbReference>
<feature type="compositionally biased region" description="Low complexity" evidence="6">
    <location>
        <begin position="516"/>
        <end position="525"/>
    </location>
</feature>
<keyword evidence="4 7" id="KW-1133">Transmembrane helix</keyword>
<feature type="compositionally biased region" description="Basic and acidic residues" evidence="6">
    <location>
        <begin position="467"/>
        <end position="483"/>
    </location>
</feature>
<protein>
    <recommendedName>
        <fullName evidence="8">Ion transport domain-containing protein</fullName>
    </recommendedName>
</protein>
<gene>
    <name evidence="9" type="ORF">FSP39_020635</name>
</gene>
<dbReference type="GO" id="GO:0005262">
    <property type="term" value="F:calcium channel activity"/>
    <property type="evidence" value="ECO:0007669"/>
    <property type="project" value="TreeGrafter"/>
</dbReference>
<feature type="transmembrane region" description="Helical" evidence="7">
    <location>
        <begin position="68"/>
        <end position="88"/>
    </location>
</feature>
<keyword evidence="3" id="KW-0677">Repeat</keyword>
<feature type="domain" description="Ion transport" evidence="8">
    <location>
        <begin position="69"/>
        <end position="308"/>
    </location>
</feature>
<reference evidence="9" key="1">
    <citation type="submission" date="2019-08" db="EMBL/GenBank/DDBJ databases">
        <title>The improved chromosome-level genome for the pearl oyster Pinctada fucata martensii using PacBio sequencing and Hi-C.</title>
        <authorList>
            <person name="Zheng Z."/>
        </authorList>
    </citation>
    <scope>NUCLEOTIDE SEQUENCE</scope>
    <source>
        <strain evidence="9">ZZ-2019</strain>
        <tissue evidence="9">Adductor muscle</tissue>
    </source>
</reference>
<dbReference type="AlphaFoldDB" id="A0AA88YEU6"/>
<evidence type="ECO:0000256" key="6">
    <source>
        <dbReference type="SAM" id="MobiDB-lite"/>
    </source>
</evidence>
<evidence type="ECO:0000313" key="10">
    <source>
        <dbReference type="Proteomes" id="UP001186944"/>
    </source>
</evidence>
<sequence length="581" mass="65575">MWRYSNIICSMYPLLALDSIGPRGETNWNSALMIIINGETDEHLDMLQGGVIRQLLDEKWKTFARKRFFMRLILALIHLALISASIYTRPGSHLLSYNSSTDAIRFVCEILTCIGCAIVLVLDCIEIWSQGLFSFLKNCRHEPTQTIFMLSCIMILACIPFRILEHKITEDILLIIAVPGSWFFLLFFARGKLETGPMVVMMETMILTDVSRFMIIFLIFLAQFSTAFYFLFQGANISQGQGFSNLLDTVLTLFQMTLGEFKYQEFNLTKYSGLTKMVFAVFMLLVPILLLNMLIAMMGNTYSQVIAKSEKEWHRQWAKIVVVLERGFSKKNLLQYQKEYAIKLVGKPKDNLAEITDDQVEEQRALVVIKTSTRTKAKQRKGAVHNWKTLGKEVIKQIKKQRIMGIKGPVVLTAVNRRRKGSIFHGSHDDSSDDDSTKGFSHALQQIAWQKDIDLTKGHAFISDPDVIEKHSPRLPDKTESERSSVTTTSHSNQIPNGKPRTSERIVKKPAGTPKSSPASSVSNSKQFSYNRVSPLTLTKQPSPTDESSSDLEGSKPLVGLDLKGMSVGDISLHWRGVIST</sequence>
<dbReference type="EMBL" id="VSWD01000005">
    <property type="protein sequence ID" value="KAK3103630.1"/>
    <property type="molecule type" value="Genomic_DNA"/>
</dbReference>
<dbReference type="PANTHER" id="PTHR10582">
    <property type="entry name" value="TRANSIENT RECEPTOR POTENTIAL ION CHANNEL PROTEIN"/>
    <property type="match status" value="1"/>
</dbReference>
<dbReference type="GO" id="GO:0098703">
    <property type="term" value="P:calcium ion import across plasma membrane"/>
    <property type="evidence" value="ECO:0007669"/>
    <property type="project" value="TreeGrafter"/>
</dbReference>
<dbReference type="GO" id="GO:0005886">
    <property type="term" value="C:plasma membrane"/>
    <property type="evidence" value="ECO:0007669"/>
    <property type="project" value="TreeGrafter"/>
</dbReference>
<comment type="caution">
    <text evidence="9">The sequence shown here is derived from an EMBL/GenBank/DDBJ whole genome shotgun (WGS) entry which is preliminary data.</text>
</comment>
<keyword evidence="2 7" id="KW-0812">Transmembrane</keyword>
<evidence type="ECO:0000256" key="3">
    <source>
        <dbReference type="ARBA" id="ARBA00022737"/>
    </source>
</evidence>
<keyword evidence="10" id="KW-1185">Reference proteome</keyword>
<dbReference type="Proteomes" id="UP001186944">
    <property type="component" value="Unassembled WGS sequence"/>
</dbReference>
<dbReference type="Pfam" id="PF00520">
    <property type="entry name" value="Ion_trans"/>
    <property type="match status" value="1"/>
</dbReference>
<evidence type="ECO:0000259" key="8">
    <source>
        <dbReference type="Pfam" id="PF00520"/>
    </source>
</evidence>
<evidence type="ECO:0000256" key="5">
    <source>
        <dbReference type="ARBA" id="ARBA00023136"/>
    </source>
</evidence>
<feature type="compositionally biased region" description="Polar residues" evidence="6">
    <location>
        <begin position="526"/>
        <end position="547"/>
    </location>
</feature>
<feature type="transmembrane region" description="Helical" evidence="7">
    <location>
        <begin position="170"/>
        <end position="189"/>
    </location>
</feature>
<name>A0AA88YEU6_PINIB</name>
<evidence type="ECO:0000256" key="2">
    <source>
        <dbReference type="ARBA" id="ARBA00022692"/>
    </source>
</evidence>
<dbReference type="Gene3D" id="1.10.287.70">
    <property type="match status" value="1"/>
</dbReference>
<evidence type="ECO:0000313" key="9">
    <source>
        <dbReference type="EMBL" id="KAK3103630.1"/>
    </source>
</evidence>
<feature type="transmembrane region" description="Helical" evidence="7">
    <location>
        <begin position="277"/>
        <end position="298"/>
    </location>
</feature>